<sequence>MVTDAVQEQFEEERRREAHNRVRAALELDPAALQRFGMAGDQSNQNSAHADEVQQTAGASQGIYSIPFSLENLWGSDGNVDTLIEDMAKVWVTEVLPRIEVADKRKKKWYVSDRTQTRRKSIYKHIFDGVRCAAKSDDEAVLLRTAKQLDDIWNGMPYAAGKFTDFSQCRIKDYGSFESLKAYWAKRRENDKSRHDETKKQKKS</sequence>
<accession>A0A7S2P222</accession>
<dbReference type="AlphaFoldDB" id="A0A7S2P222"/>
<protein>
    <submittedName>
        <fullName evidence="1">Uncharacterized protein</fullName>
    </submittedName>
</protein>
<name>A0A7S2P222_9STRA</name>
<organism evidence="1">
    <name type="scientific">Leptocylindrus danicus</name>
    <dbReference type="NCBI Taxonomy" id="163516"/>
    <lineage>
        <taxon>Eukaryota</taxon>
        <taxon>Sar</taxon>
        <taxon>Stramenopiles</taxon>
        <taxon>Ochrophyta</taxon>
        <taxon>Bacillariophyta</taxon>
        <taxon>Coscinodiscophyceae</taxon>
        <taxon>Chaetocerotophycidae</taxon>
        <taxon>Leptocylindrales</taxon>
        <taxon>Leptocylindraceae</taxon>
        <taxon>Leptocylindrus</taxon>
    </lineage>
</organism>
<dbReference type="EMBL" id="HBGY01012699">
    <property type="protein sequence ID" value="CAD9573226.1"/>
    <property type="molecule type" value="Transcribed_RNA"/>
</dbReference>
<reference evidence="1" key="1">
    <citation type="submission" date="2021-01" db="EMBL/GenBank/DDBJ databases">
        <authorList>
            <person name="Corre E."/>
            <person name="Pelletier E."/>
            <person name="Niang G."/>
            <person name="Scheremetjew M."/>
            <person name="Finn R."/>
            <person name="Kale V."/>
            <person name="Holt S."/>
            <person name="Cochrane G."/>
            <person name="Meng A."/>
            <person name="Brown T."/>
            <person name="Cohen L."/>
        </authorList>
    </citation>
    <scope>NUCLEOTIDE SEQUENCE</scope>
    <source>
        <strain evidence="1">B650</strain>
    </source>
</reference>
<evidence type="ECO:0000313" key="1">
    <source>
        <dbReference type="EMBL" id="CAD9573226.1"/>
    </source>
</evidence>
<proteinExistence type="predicted"/>
<gene>
    <name evidence="1" type="ORF">LDAN0321_LOCUS8100</name>
</gene>